<dbReference type="InterPro" id="IPR027844">
    <property type="entry name" value="INTS15"/>
</dbReference>
<dbReference type="Pfam" id="PF14964">
    <property type="entry name" value="INTS15"/>
    <property type="match status" value="1"/>
</dbReference>
<sequence length="181" mass="19784">AVAEMHYSSDRSVLTPPPSRLLEVVTQWVAENPSLCITALIVNLQPALPLGGIPMPAVTPYAGLFKWCVLSPLYGSDETALLYSQLHLSLLNSLLENEKSVSGNNVISAQSLSSIVALIYKSNDRGRAKQQDSINIFAQAVHMALYTRCVYGNKQDMLVQLETLSSNQLMSVVINEHRASI</sequence>
<dbReference type="AlphaFoldDB" id="A0A1B6MUL8"/>
<dbReference type="PANTHER" id="PTHR14540">
    <property type="entry name" value="INTEGRATOR COMPLEX SUBUNIT 15"/>
    <property type="match status" value="1"/>
</dbReference>
<reference evidence="1" key="1">
    <citation type="submission" date="2015-11" db="EMBL/GenBank/DDBJ databases">
        <title>De novo transcriptome assembly of four potential Pierce s Disease insect vectors from Arizona vineyards.</title>
        <authorList>
            <person name="Tassone E.E."/>
        </authorList>
    </citation>
    <scope>NUCLEOTIDE SEQUENCE</scope>
</reference>
<feature type="non-terminal residue" evidence="1">
    <location>
        <position position="1"/>
    </location>
</feature>
<name>A0A1B6MUL8_9HEMI</name>
<gene>
    <name evidence="1" type="ORF">g.34047</name>
</gene>
<dbReference type="EMBL" id="GEBQ01000370">
    <property type="protein sequence ID" value="JAT39607.1"/>
    <property type="molecule type" value="Transcribed_RNA"/>
</dbReference>
<accession>A0A1B6MUL8</accession>
<organism evidence="1">
    <name type="scientific">Graphocephala atropunctata</name>
    <dbReference type="NCBI Taxonomy" id="36148"/>
    <lineage>
        <taxon>Eukaryota</taxon>
        <taxon>Metazoa</taxon>
        <taxon>Ecdysozoa</taxon>
        <taxon>Arthropoda</taxon>
        <taxon>Hexapoda</taxon>
        <taxon>Insecta</taxon>
        <taxon>Pterygota</taxon>
        <taxon>Neoptera</taxon>
        <taxon>Paraneoptera</taxon>
        <taxon>Hemiptera</taxon>
        <taxon>Auchenorrhyncha</taxon>
        <taxon>Membracoidea</taxon>
        <taxon>Cicadellidae</taxon>
        <taxon>Cicadellinae</taxon>
        <taxon>Cicadellini</taxon>
        <taxon>Graphocephala</taxon>
    </lineage>
</organism>
<proteinExistence type="predicted"/>
<dbReference type="PANTHER" id="PTHR14540:SF2">
    <property type="entry name" value="INTEGRATOR COMPLEX SUBUNIT 15"/>
    <property type="match status" value="1"/>
</dbReference>
<evidence type="ECO:0000313" key="1">
    <source>
        <dbReference type="EMBL" id="JAT39607.1"/>
    </source>
</evidence>
<protein>
    <submittedName>
        <fullName evidence="1">Uncharacterized protein</fullName>
    </submittedName>
</protein>